<dbReference type="Proteomes" id="UP000694853">
    <property type="component" value="Unplaced"/>
</dbReference>
<evidence type="ECO:0000313" key="6">
    <source>
        <dbReference type="RefSeq" id="XP_027360734.1"/>
    </source>
</evidence>
<proteinExistence type="inferred from homology"/>
<dbReference type="AlphaFoldDB" id="A0A8B8M0K8"/>
<keyword evidence="5" id="KW-1185">Reference proteome</keyword>
<comment type="function">
    <text evidence="2">Repressor of jasmonate responses.</text>
</comment>
<evidence type="ECO:0000256" key="1">
    <source>
        <dbReference type="ARBA" id="ARBA00008614"/>
    </source>
</evidence>
<comment type="domain">
    <text evidence="2">The jas domain is required for interaction with COI1.</text>
</comment>
<reference evidence="5" key="1">
    <citation type="journal article" date="2019" name="Toxins">
        <title>Detection of Abrin-Like and Prepropulchellin-Like Toxin Genes and Transcripts Using Whole Genome Sequencing and Full-Length Transcript Sequencing of Abrus precatorius.</title>
        <authorList>
            <person name="Hovde B.T."/>
            <person name="Daligault H.E."/>
            <person name="Hanschen E.R."/>
            <person name="Kunde Y.A."/>
            <person name="Johnson M.B."/>
            <person name="Starkenburg S.R."/>
            <person name="Johnson S.L."/>
        </authorList>
    </citation>
    <scope>NUCLEOTIDE SEQUENCE [LARGE SCALE GENOMIC DNA]</scope>
</reference>
<dbReference type="RefSeq" id="XP_027360734.1">
    <property type="nucleotide sequence ID" value="XM_027504933.1"/>
</dbReference>
<dbReference type="GO" id="GO:0009611">
    <property type="term" value="P:response to wounding"/>
    <property type="evidence" value="ECO:0007669"/>
    <property type="project" value="UniProtKB-UniRule"/>
</dbReference>
<dbReference type="GO" id="GO:0031347">
    <property type="term" value="P:regulation of defense response"/>
    <property type="evidence" value="ECO:0007669"/>
    <property type="project" value="UniProtKB-UniRule"/>
</dbReference>
<feature type="domain" description="Tify" evidence="4">
    <location>
        <begin position="41"/>
        <end position="76"/>
    </location>
</feature>
<dbReference type="Pfam" id="PF06200">
    <property type="entry name" value="tify"/>
    <property type="match status" value="1"/>
</dbReference>
<dbReference type="PANTHER" id="PTHR33077">
    <property type="entry name" value="PROTEIN TIFY 4A-RELATED-RELATED"/>
    <property type="match status" value="1"/>
</dbReference>
<name>A0A8B8M0K8_ABRPR</name>
<evidence type="ECO:0000259" key="4">
    <source>
        <dbReference type="PROSITE" id="PS51320"/>
    </source>
</evidence>
<dbReference type="SMART" id="SM00979">
    <property type="entry name" value="TIFY"/>
    <property type="match status" value="1"/>
</dbReference>
<dbReference type="KEGG" id="aprc:113868929"/>
<evidence type="ECO:0000256" key="2">
    <source>
        <dbReference type="RuleBase" id="RU369065"/>
    </source>
</evidence>
<dbReference type="InterPro" id="IPR040390">
    <property type="entry name" value="TIFY/JAZ"/>
</dbReference>
<keyword evidence="2" id="KW-1184">Jasmonic acid signaling pathway</keyword>
<reference evidence="6" key="2">
    <citation type="submission" date="2025-08" db="UniProtKB">
        <authorList>
            <consortium name="RefSeq"/>
        </authorList>
    </citation>
    <scope>IDENTIFICATION</scope>
    <source>
        <tissue evidence="6">Young leaves</tissue>
    </source>
</reference>
<organism evidence="5 6">
    <name type="scientific">Abrus precatorius</name>
    <name type="common">Indian licorice</name>
    <name type="synonym">Glycine abrus</name>
    <dbReference type="NCBI Taxonomy" id="3816"/>
    <lineage>
        <taxon>Eukaryota</taxon>
        <taxon>Viridiplantae</taxon>
        <taxon>Streptophyta</taxon>
        <taxon>Embryophyta</taxon>
        <taxon>Tracheophyta</taxon>
        <taxon>Spermatophyta</taxon>
        <taxon>Magnoliopsida</taxon>
        <taxon>eudicotyledons</taxon>
        <taxon>Gunneridae</taxon>
        <taxon>Pentapetalae</taxon>
        <taxon>rosids</taxon>
        <taxon>fabids</taxon>
        <taxon>Fabales</taxon>
        <taxon>Fabaceae</taxon>
        <taxon>Papilionoideae</taxon>
        <taxon>50 kb inversion clade</taxon>
        <taxon>NPAAA clade</taxon>
        <taxon>indigoferoid/millettioid clade</taxon>
        <taxon>Abreae</taxon>
        <taxon>Abrus</taxon>
    </lineage>
</organism>
<sequence>MNPWNLTASELLSQQFPSPPHHFVEEIPNLGNSSVMKPLTKEPRGAQLTIFYDGKVLVFDDFPAEKAKDIMSLASRKGISQSTNNRANAMRNSAISSSPFPYHNNIFPSPANNSIQKHPQAPSKSLVCDLPMARKASLHRFLEKRRNRIAARAPYQTSNSMANFNKSAESMSWLGLAPKSPQEESESSSSFVLF</sequence>
<dbReference type="GO" id="GO:2000022">
    <property type="term" value="P:regulation of jasmonic acid mediated signaling pathway"/>
    <property type="evidence" value="ECO:0007669"/>
    <property type="project" value="UniProtKB-UniRule"/>
</dbReference>
<dbReference type="InterPro" id="IPR018467">
    <property type="entry name" value="CCT_CS"/>
</dbReference>
<keyword evidence="2" id="KW-0539">Nucleus</keyword>
<evidence type="ECO:0000313" key="5">
    <source>
        <dbReference type="Proteomes" id="UP000694853"/>
    </source>
</evidence>
<accession>A0A8B8M0K8</accession>
<gene>
    <name evidence="6" type="primary">LOC113868929</name>
</gene>
<dbReference type="InterPro" id="IPR010399">
    <property type="entry name" value="Tify_dom"/>
</dbReference>
<dbReference type="Pfam" id="PF09425">
    <property type="entry name" value="Jas_motif"/>
    <property type="match status" value="1"/>
</dbReference>
<comment type="similarity">
    <text evidence="1 2">Belongs to the TIFY/JAZ family.</text>
</comment>
<dbReference type="GeneID" id="113868929"/>
<comment type="subcellular location">
    <subcellularLocation>
        <location evidence="2">Nucleus</location>
    </subcellularLocation>
</comment>
<dbReference type="OrthoDB" id="1937734at2759"/>
<dbReference type="GO" id="GO:0005634">
    <property type="term" value="C:nucleus"/>
    <property type="evidence" value="ECO:0007669"/>
    <property type="project" value="UniProtKB-SubCell"/>
</dbReference>
<protein>
    <recommendedName>
        <fullName evidence="2">Protein TIFY</fullName>
    </recommendedName>
    <alternativeName>
        <fullName evidence="2">Jasmonate ZIM domain-containing protein</fullName>
    </alternativeName>
</protein>
<dbReference type="PANTHER" id="PTHR33077:SF140">
    <property type="entry name" value="PROTEIN TIFY 10B"/>
    <property type="match status" value="1"/>
</dbReference>
<dbReference type="PROSITE" id="PS51320">
    <property type="entry name" value="TIFY"/>
    <property type="match status" value="1"/>
</dbReference>
<feature type="region of interest" description="Disordered" evidence="3">
    <location>
        <begin position="175"/>
        <end position="194"/>
    </location>
</feature>
<evidence type="ECO:0000256" key="3">
    <source>
        <dbReference type="SAM" id="MobiDB-lite"/>
    </source>
</evidence>